<comment type="caution">
    <text evidence="1">The sequence shown here is derived from an EMBL/GenBank/DDBJ whole genome shotgun (WGS) entry which is preliminary data.</text>
</comment>
<organism evidence="1 2">
    <name type="scientific">[Emmonsia] crescens</name>
    <dbReference type="NCBI Taxonomy" id="73230"/>
    <lineage>
        <taxon>Eukaryota</taxon>
        <taxon>Fungi</taxon>
        <taxon>Dikarya</taxon>
        <taxon>Ascomycota</taxon>
        <taxon>Pezizomycotina</taxon>
        <taxon>Eurotiomycetes</taxon>
        <taxon>Eurotiomycetidae</taxon>
        <taxon>Onygenales</taxon>
        <taxon>Ajellomycetaceae</taxon>
        <taxon>Emergomyces</taxon>
    </lineage>
</organism>
<dbReference type="EMBL" id="PDND01000004">
    <property type="protein sequence ID" value="PGH36791.1"/>
    <property type="molecule type" value="Genomic_DNA"/>
</dbReference>
<dbReference type="VEuPathDB" id="FungiDB:EMCG_09239"/>
<sequence length="422" mass="47776">MAKKKTASLVQTMSTIPAELVHQILDDLTIYNILLLASHNNLSLDDRIYSFLVYRKVIERLFDFLTLKKYFKVYSEIHTLLALQKCPSTSPLALGLSTQLPLLASLNQYMHHDIFTRLRVSDPFISLLKPFAQKELNTSTYHTTIPGLEGYWQAIKDAQGRLNSTKSAQLRRIADILETYPDFVYQASDIRKAPVANVGHVVRRFRIEAKKASRANVLRTNKYSVKGLPSAWLFWPNLVPIVPLDMTLELFFNGMQEYPPSPDELASASNLPWVDDEIESGLRLFQLYSGKDVTPGFPTLPPISTSTSAKVTHPYHRYAKPILQDICTTIKGFMYVYMPPAVRGISAIVKVRRTKCTPSASAVEPCISGGLLLLRTYQDSIDTSTISRLKAVKGTPHDEREFEWLEAFLRCCRYLEKLGVKV</sequence>
<gene>
    <name evidence="1" type="ORF">GX50_00451</name>
</gene>
<dbReference type="AlphaFoldDB" id="A0A2B7ZTR2"/>
<reference evidence="1 2" key="1">
    <citation type="submission" date="2017-10" db="EMBL/GenBank/DDBJ databases">
        <title>Comparative genomics in systemic dimorphic fungi from Ajellomycetaceae.</title>
        <authorList>
            <person name="Munoz J.F."/>
            <person name="Mcewen J.G."/>
            <person name="Clay O.K."/>
            <person name="Cuomo C.A."/>
        </authorList>
    </citation>
    <scope>NUCLEOTIDE SEQUENCE [LARGE SCALE GENOMIC DNA]</scope>
    <source>
        <strain evidence="1 2">UAMH4076</strain>
    </source>
</reference>
<evidence type="ECO:0000313" key="2">
    <source>
        <dbReference type="Proteomes" id="UP000226031"/>
    </source>
</evidence>
<dbReference type="Proteomes" id="UP000226031">
    <property type="component" value="Unassembled WGS sequence"/>
</dbReference>
<evidence type="ECO:0000313" key="1">
    <source>
        <dbReference type="EMBL" id="PGH36791.1"/>
    </source>
</evidence>
<keyword evidence="2" id="KW-1185">Reference proteome</keyword>
<name>A0A2B7ZTR2_9EURO</name>
<accession>A0A2B7ZTR2</accession>
<protein>
    <submittedName>
        <fullName evidence="1">Uncharacterized protein</fullName>
    </submittedName>
</protein>
<proteinExistence type="predicted"/>